<feature type="domain" description="Glycosyl hydrolase-like 10" evidence="2">
    <location>
        <begin position="3"/>
        <end position="162"/>
    </location>
</feature>
<dbReference type="InterPro" id="IPR017853">
    <property type="entry name" value="GH"/>
</dbReference>
<dbReference type="PANTHER" id="PTHR43405:SF1">
    <property type="entry name" value="GLYCOSYL HYDROLASE DIGH"/>
    <property type="match status" value="1"/>
</dbReference>
<dbReference type="InterPro" id="IPR052177">
    <property type="entry name" value="Divisome_Glycosyl_Hydrolase"/>
</dbReference>
<protein>
    <recommendedName>
        <fullName evidence="2">Glycosyl hydrolase-like 10 domain-containing protein</fullName>
    </recommendedName>
</protein>
<comment type="caution">
    <text evidence="3">The sequence shown here is derived from an EMBL/GenBank/DDBJ whole genome shotgun (WGS) entry which is preliminary data.</text>
</comment>
<keyword evidence="1" id="KW-0732">Signal</keyword>
<evidence type="ECO:0000256" key="1">
    <source>
        <dbReference type="ARBA" id="ARBA00022729"/>
    </source>
</evidence>
<name>X0V6G3_9ZZZZ</name>
<organism evidence="3">
    <name type="scientific">marine sediment metagenome</name>
    <dbReference type="NCBI Taxonomy" id="412755"/>
    <lineage>
        <taxon>unclassified sequences</taxon>
        <taxon>metagenomes</taxon>
        <taxon>ecological metagenomes</taxon>
    </lineage>
</organism>
<evidence type="ECO:0000313" key="3">
    <source>
        <dbReference type="EMBL" id="GAF96235.1"/>
    </source>
</evidence>
<proteinExistence type="predicted"/>
<gene>
    <name evidence="3" type="ORF">S01H1_28297</name>
</gene>
<dbReference type="EMBL" id="BARS01017287">
    <property type="protein sequence ID" value="GAF96235.1"/>
    <property type="molecule type" value="Genomic_DNA"/>
</dbReference>
<sequence>DRWLCPSDPDNRKLEIESMLEVARKYDVDGLHFDYIRYPGKEGCFCKGCRLRFEKAIGRKVNNWPADVRDNEELSEKWLDFRREQITAVVAAVAQRAKKIRPDIKISAAVFRNWPVDRNAFGQDWKLWCDRGYLDFVCPMDYTAQSSHFRRMVEQQLTWAGKVPCCPGIGLSVWSDPTDICKLIEQINITRQLGTGGFTIFNYSRTEAAEVLPLLGKGMTRKELRVRLP</sequence>
<dbReference type="PANTHER" id="PTHR43405">
    <property type="entry name" value="GLYCOSYL HYDROLASE DIGH"/>
    <property type="match status" value="1"/>
</dbReference>
<dbReference type="SUPFAM" id="SSF51445">
    <property type="entry name" value="(Trans)glycosidases"/>
    <property type="match status" value="1"/>
</dbReference>
<dbReference type="InterPro" id="IPR003790">
    <property type="entry name" value="GHL10"/>
</dbReference>
<reference evidence="3" key="1">
    <citation type="journal article" date="2014" name="Front. Microbiol.">
        <title>High frequency of phylogenetically diverse reductive dehalogenase-homologous genes in deep subseafloor sedimentary metagenomes.</title>
        <authorList>
            <person name="Kawai M."/>
            <person name="Futagami T."/>
            <person name="Toyoda A."/>
            <person name="Takaki Y."/>
            <person name="Nishi S."/>
            <person name="Hori S."/>
            <person name="Arai W."/>
            <person name="Tsubouchi T."/>
            <person name="Morono Y."/>
            <person name="Uchiyama I."/>
            <person name="Ito T."/>
            <person name="Fujiyama A."/>
            <person name="Inagaki F."/>
            <person name="Takami H."/>
        </authorList>
    </citation>
    <scope>NUCLEOTIDE SEQUENCE</scope>
    <source>
        <strain evidence="3">Expedition CK06-06</strain>
    </source>
</reference>
<dbReference type="AlphaFoldDB" id="X0V6G3"/>
<dbReference type="Pfam" id="PF02638">
    <property type="entry name" value="GHL10"/>
    <property type="match status" value="1"/>
</dbReference>
<dbReference type="Gene3D" id="3.20.20.80">
    <property type="entry name" value="Glycosidases"/>
    <property type="match status" value="1"/>
</dbReference>
<accession>X0V6G3</accession>
<feature type="non-terminal residue" evidence="3">
    <location>
        <position position="1"/>
    </location>
</feature>
<evidence type="ECO:0000259" key="2">
    <source>
        <dbReference type="Pfam" id="PF02638"/>
    </source>
</evidence>